<evidence type="ECO:0000256" key="4">
    <source>
        <dbReference type="ARBA" id="ARBA00022729"/>
    </source>
</evidence>
<dbReference type="PANTHER" id="PTHR30627:SF6">
    <property type="entry name" value="BETA-LACTAMASE YBXI-RELATED"/>
    <property type="match status" value="1"/>
</dbReference>
<evidence type="ECO:0000256" key="7">
    <source>
        <dbReference type="SAM" id="Phobius"/>
    </source>
</evidence>
<evidence type="ECO:0000259" key="8">
    <source>
        <dbReference type="Pfam" id="PF00905"/>
    </source>
</evidence>
<feature type="domain" description="Penicillin-binding protein transpeptidase" evidence="8">
    <location>
        <begin position="79"/>
        <end position="304"/>
    </location>
</feature>
<sequence length="313" mass="36363">MNDMNTFNNDPSFSNSMKRNCDAPFSNSTTIKHKKHSSLIICMLAVIAVVSLLSSCKLNNVKEDEGLKKYFDEHNLYGCFALYNNGTGQFTVYNLKRYRDSTYLPASTFKIINSLIGLQTGVISSDSMVIPWDGVQRSIDEWNKDLPMYEAFRVSSVPYYQEVARRIGKDTMQFWLDSLQYGADKNKKLYKITQIDTFWLDNSLKITPDQNLGVVKKLYFNELPFFKINQEKVKNAMLFENNANYRLAYKTGWARTDENHALGWIVGWIEENKHPYFFVLNVESPDPNYDMSTVRLKILKDILKEYGFFEGKM</sequence>
<keyword evidence="5 9" id="KW-0378">Hydrolase</keyword>
<organism evidence="9 10">
    <name type="scientific">Mycovorax composti</name>
    <dbReference type="NCBI Taxonomy" id="2962693"/>
    <lineage>
        <taxon>Bacteria</taxon>
        <taxon>Pseudomonadati</taxon>
        <taxon>Bacteroidota</taxon>
        <taxon>Chitinophagia</taxon>
        <taxon>Chitinophagales</taxon>
        <taxon>Chitinophagaceae</taxon>
        <taxon>Mycovorax</taxon>
    </lineage>
</organism>
<proteinExistence type="inferred from homology"/>
<keyword evidence="6" id="KW-0046">Antibiotic resistance</keyword>
<evidence type="ECO:0000313" key="9">
    <source>
        <dbReference type="EMBL" id="WWC83068.1"/>
    </source>
</evidence>
<gene>
    <name evidence="9" type="primary">bla</name>
    <name evidence="9" type="ORF">PIECOFPK_00779</name>
</gene>
<evidence type="ECO:0000256" key="2">
    <source>
        <dbReference type="ARBA" id="ARBA00007898"/>
    </source>
</evidence>
<evidence type="ECO:0000256" key="1">
    <source>
        <dbReference type="ARBA" id="ARBA00001526"/>
    </source>
</evidence>
<feature type="transmembrane region" description="Helical" evidence="7">
    <location>
        <begin position="37"/>
        <end position="54"/>
    </location>
</feature>
<reference evidence="10" key="1">
    <citation type="submission" date="2024-01" db="EMBL/GenBank/DDBJ databases">
        <title>Mycovorax composti gen. nov. sp. nov., a member of the family Chitinophagaceae isolated from button mushroom compost.</title>
        <authorList>
            <person name="Thai M."/>
            <person name="Bell T.L."/>
            <person name="Kertesz M.A."/>
        </authorList>
    </citation>
    <scope>NUCLEOTIDE SEQUENCE [LARGE SCALE GENOMIC DNA]</scope>
    <source>
        <strain evidence="10">C216</strain>
    </source>
</reference>
<evidence type="ECO:0000256" key="5">
    <source>
        <dbReference type="ARBA" id="ARBA00022801"/>
    </source>
</evidence>
<evidence type="ECO:0000256" key="6">
    <source>
        <dbReference type="ARBA" id="ARBA00023251"/>
    </source>
</evidence>
<dbReference type="GO" id="GO:0008800">
    <property type="term" value="F:beta-lactamase activity"/>
    <property type="evidence" value="ECO:0007669"/>
    <property type="project" value="UniProtKB-EC"/>
</dbReference>
<keyword evidence="7" id="KW-1133">Transmembrane helix</keyword>
<dbReference type="InterPro" id="IPR001460">
    <property type="entry name" value="PCN-bd_Tpept"/>
</dbReference>
<dbReference type="PANTHER" id="PTHR30627">
    <property type="entry name" value="PEPTIDOGLYCAN D,D-TRANSPEPTIDASE"/>
    <property type="match status" value="1"/>
</dbReference>
<dbReference type="SUPFAM" id="SSF56601">
    <property type="entry name" value="beta-lactamase/transpeptidase-like"/>
    <property type="match status" value="1"/>
</dbReference>
<comment type="similarity">
    <text evidence="2">Belongs to the class-D beta-lactamase family.</text>
</comment>
<name>A0ABZ2EHW1_9BACT</name>
<evidence type="ECO:0000313" key="10">
    <source>
        <dbReference type="Proteomes" id="UP001321305"/>
    </source>
</evidence>
<keyword evidence="7" id="KW-0472">Membrane</keyword>
<dbReference type="InterPro" id="IPR012338">
    <property type="entry name" value="Beta-lactam/transpept-like"/>
</dbReference>
<comment type="catalytic activity">
    <reaction evidence="1">
        <text>a beta-lactam + H2O = a substituted beta-amino acid</text>
        <dbReference type="Rhea" id="RHEA:20401"/>
        <dbReference type="ChEBI" id="CHEBI:15377"/>
        <dbReference type="ChEBI" id="CHEBI:35627"/>
        <dbReference type="ChEBI" id="CHEBI:140347"/>
        <dbReference type="EC" id="3.5.2.6"/>
    </reaction>
</comment>
<dbReference type="EC" id="3.5.2.6" evidence="3"/>
<keyword evidence="7" id="KW-0812">Transmembrane</keyword>
<dbReference type="Pfam" id="PF00905">
    <property type="entry name" value="Transpeptidase"/>
    <property type="match status" value="1"/>
</dbReference>
<dbReference type="EMBL" id="CP144143">
    <property type="protein sequence ID" value="WWC83068.1"/>
    <property type="molecule type" value="Genomic_DNA"/>
</dbReference>
<protein>
    <recommendedName>
        <fullName evidence="3">beta-lactamase</fullName>
        <ecNumber evidence="3">3.5.2.6</ecNumber>
    </recommendedName>
</protein>
<dbReference type="Gene3D" id="3.40.710.10">
    <property type="entry name" value="DD-peptidase/beta-lactamase superfamily"/>
    <property type="match status" value="1"/>
</dbReference>
<accession>A0ABZ2EHW1</accession>
<dbReference type="Proteomes" id="UP001321305">
    <property type="component" value="Chromosome"/>
</dbReference>
<keyword evidence="10" id="KW-1185">Reference proteome</keyword>
<evidence type="ECO:0000256" key="3">
    <source>
        <dbReference type="ARBA" id="ARBA00012865"/>
    </source>
</evidence>
<keyword evidence="4" id="KW-0732">Signal</keyword>
<dbReference type="InterPro" id="IPR050515">
    <property type="entry name" value="Beta-lactam/transpept"/>
</dbReference>